<proteinExistence type="predicted"/>
<name>A0A1S8HXA3_ENTFC</name>
<dbReference type="PANTHER" id="PTHR34697">
    <property type="entry name" value="PHOSPHATIDYLGLYCEROL LYSYLTRANSFERASE"/>
    <property type="match status" value="1"/>
</dbReference>
<dbReference type="NCBIfam" id="NF033480">
    <property type="entry name" value="bifunc_MprF"/>
    <property type="match status" value="1"/>
</dbReference>
<organism evidence="6 7">
    <name type="scientific">Enterococcus faecium</name>
    <name type="common">Streptococcus faecium</name>
    <dbReference type="NCBI Taxonomy" id="1352"/>
    <lineage>
        <taxon>Bacteria</taxon>
        <taxon>Bacillati</taxon>
        <taxon>Bacillota</taxon>
        <taxon>Bacilli</taxon>
        <taxon>Lactobacillales</taxon>
        <taxon>Enterococcaceae</taxon>
        <taxon>Enterococcus</taxon>
    </lineage>
</organism>
<comment type="caution">
    <text evidence="6">The sequence shown here is derived from an EMBL/GenBank/DDBJ whole genome shotgun (WGS) entry which is preliminary data.</text>
</comment>
<dbReference type="Proteomes" id="UP000191171">
    <property type="component" value="Unassembled WGS sequence"/>
</dbReference>
<dbReference type="InterPro" id="IPR024320">
    <property type="entry name" value="LPG_synthase_C"/>
</dbReference>
<evidence type="ECO:0000256" key="3">
    <source>
        <dbReference type="ARBA" id="ARBA00022692"/>
    </source>
</evidence>
<gene>
    <name evidence="6" type="ORF">B1P95_00270</name>
</gene>
<sequence length="866" mass="99208">MIYLLKNTIQWLKNHLGLFKTIFLISVIVIIVGELMSIGKTLSIQQLGETFATIPVWKSGLMLLIGLISVLPMVGYDIILNRMLEQKQNPRYLFETSWLINTINNIAGFGGFVSVGLRSELYGQKKESRNVIQALSKVFLFLMAGLSIYSLLSFLLVVFTPVAPFLKQYWIWLIGGGLYFPVVFLFTTFKKKGFLGGTSLKTQGQLLLVSLLEWTGVLFSFLSVGYLMEIRIDLWQTIPLFIAASVIGIVSMIPGEIGSFDVMMIIGLSAIGVPREIVVVWILLYRLFYYIIPFLIGIVFFFKNIGSTFDQRYSGIPKQLATEIAHKIVVVLLYFSGIMLVLSATIPQAFTEFRWLHSLNPLKFHFIIQFPSILLGFLLIIMGRGIAARVKRAYLPTIFLIVLALLYVLLSDFSFTPVVFLSILLLIILASKNELFREQLIYSWEWRTIDGIIIGALSLLYIVIGVYNLPDFPHRRHHFISFFLFPSEKIWFSGLLAIIAVSFMIVLFVHFLQGEKKQIGEAFNEEKALKILTTYGGNSDSQLIFLKDKRMFAYEKDGEPTVLLQFACFNNKCIVMGDPSGKKEDFPEAIEAFIEETDRLCYLPVFYETSEEIVMILHEFGYDFIKMGEEAYVDLNSFTTSGKKMKGTRAVLNRIEREGFTFDVLQPPFSTEQMSTFKNISDNWLGSRKEKGFSLGFFSEDYLQRAPIAVVKNTQEEIVAFATIMPTYTNNKVGTIDLMRYDSKKAPSGSMDFLFLHLFAYMKEEHIQWFNLGMAPLSNVGTSRKSFLQERIAYLVYEFGSHFYSFHGLREYKSKYATNWVSRYTLYSRDSWIAYVMIALLIIDNAPVEQTQGRISGLKKWIRRKY</sequence>
<dbReference type="EMBL" id="MVGJ01000002">
    <property type="protein sequence ID" value="OOL84095.1"/>
    <property type="molecule type" value="Genomic_DNA"/>
</dbReference>
<dbReference type="PANTHER" id="PTHR34697:SF2">
    <property type="entry name" value="PHOSPHATIDYLGLYCEROL LYSYLTRANSFERASE"/>
    <property type="match status" value="1"/>
</dbReference>
<keyword evidence="4" id="KW-1133">Transmembrane helix</keyword>
<keyword evidence="3" id="KW-0812">Transmembrane</keyword>
<evidence type="ECO:0000313" key="6">
    <source>
        <dbReference type="EMBL" id="OOL84095.1"/>
    </source>
</evidence>
<evidence type="ECO:0000256" key="1">
    <source>
        <dbReference type="ARBA" id="ARBA00004651"/>
    </source>
</evidence>
<accession>A0A1S8HXA3</accession>
<dbReference type="GO" id="GO:0005886">
    <property type="term" value="C:plasma membrane"/>
    <property type="evidence" value="ECO:0007669"/>
    <property type="project" value="UniProtKB-SubCell"/>
</dbReference>
<evidence type="ECO:0000313" key="7">
    <source>
        <dbReference type="Proteomes" id="UP000191171"/>
    </source>
</evidence>
<evidence type="ECO:0000256" key="4">
    <source>
        <dbReference type="ARBA" id="ARBA00022989"/>
    </source>
</evidence>
<dbReference type="GO" id="GO:0055091">
    <property type="term" value="P:phospholipid homeostasis"/>
    <property type="evidence" value="ECO:0007669"/>
    <property type="project" value="TreeGrafter"/>
</dbReference>
<reference evidence="6 7" key="1">
    <citation type="submission" date="2017-02" db="EMBL/GenBank/DDBJ databases">
        <title>Clonality and virulence of isolates of VRE in Hematopoietic Stem Cell Transplanted (HSCT) patients.</title>
        <authorList>
            <person name="Marchi A.P."/>
            <person name="Martins R.C."/>
            <person name="Marie S.K."/>
            <person name="Levin A.S."/>
            <person name="Costa S.F."/>
        </authorList>
    </citation>
    <scope>NUCLEOTIDE SEQUENCE [LARGE SCALE GENOMIC DNA]</scope>
    <source>
        <strain evidence="6 7">LIM1759</strain>
    </source>
</reference>
<dbReference type="Pfam" id="PF09924">
    <property type="entry name" value="LPG_synthase_C"/>
    <property type="match status" value="1"/>
</dbReference>
<keyword evidence="5" id="KW-0472">Membrane</keyword>
<dbReference type="AlphaFoldDB" id="A0A1S8HXA3"/>
<dbReference type="InterPro" id="IPR016181">
    <property type="entry name" value="Acyl_CoA_acyltransferase"/>
</dbReference>
<evidence type="ECO:0000256" key="2">
    <source>
        <dbReference type="ARBA" id="ARBA00022475"/>
    </source>
</evidence>
<keyword evidence="2" id="KW-1003">Cell membrane</keyword>
<dbReference type="SUPFAM" id="SSF55729">
    <property type="entry name" value="Acyl-CoA N-acyltransferases (Nat)"/>
    <property type="match status" value="1"/>
</dbReference>
<protein>
    <submittedName>
        <fullName evidence="6">Uncharacterized protein</fullName>
    </submittedName>
</protein>
<dbReference type="GO" id="GO:0016755">
    <property type="term" value="F:aminoacyltransferase activity"/>
    <property type="evidence" value="ECO:0007669"/>
    <property type="project" value="TreeGrafter"/>
</dbReference>
<evidence type="ECO:0000256" key="5">
    <source>
        <dbReference type="ARBA" id="ARBA00023136"/>
    </source>
</evidence>
<comment type="subcellular location">
    <subcellularLocation>
        <location evidence="1">Cell membrane</location>
        <topology evidence="1">Multi-pass membrane protein</topology>
    </subcellularLocation>
</comment>
<dbReference type="InterPro" id="IPR051211">
    <property type="entry name" value="PG_lysyltransferase"/>
</dbReference>